<sequence>MHELGIDEALGPMQALASRLWSPQSRHHPGQLAWSARYAEPQVLRHGPVAVVHGRDGLDAWAWLESSDWLELCVDPQRPELVAELVAWARGRTGAGPSTSVLETEHHLLSGLATAGYVETDAPWFTHHTLDLVSLRPPTVPPGYRLRAVRPGEAEARAAVHRDAWSVTSRVTTRAYERLMATPPYRHDLDVVVEHADDGLVASCLAWLDPATGVALVEPVGCVPEHRGRGLAGAVSLAALAAARDAGATLGLVCPRGDDGYPVPGRVYRGLGFRPGPRTLTLAAGDPTA</sequence>
<dbReference type="InterPro" id="IPR016181">
    <property type="entry name" value="Acyl_CoA_acyltransferase"/>
</dbReference>
<accession>A0ABW0BJB2</accession>
<reference evidence="3" key="1">
    <citation type="journal article" date="2019" name="Int. J. Syst. Evol. Microbiol.">
        <title>The Global Catalogue of Microorganisms (GCM) 10K type strain sequencing project: providing services to taxonomists for standard genome sequencing and annotation.</title>
        <authorList>
            <consortium name="The Broad Institute Genomics Platform"/>
            <consortium name="The Broad Institute Genome Sequencing Center for Infectious Disease"/>
            <person name="Wu L."/>
            <person name="Ma J."/>
        </authorList>
    </citation>
    <scope>NUCLEOTIDE SEQUENCE [LARGE SCALE GENOMIC DNA]</scope>
    <source>
        <strain evidence="3">DFY41</strain>
    </source>
</reference>
<dbReference type="SUPFAM" id="SSF55729">
    <property type="entry name" value="Acyl-CoA N-acyltransferases (Nat)"/>
    <property type="match status" value="1"/>
</dbReference>
<feature type="domain" description="N-acetyltransferase" evidence="1">
    <location>
        <begin position="144"/>
        <end position="289"/>
    </location>
</feature>
<name>A0ABW0BJB2_9ACTN</name>
<dbReference type="EMBL" id="JBHSKD010000009">
    <property type="protein sequence ID" value="MFC5177195.1"/>
    <property type="molecule type" value="Genomic_DNA"/>
</dbReference>
<organism evidence="2 3">
    <name type="scientific">Nocardioides taihuensis</name>
    <dbReference type="NCBI Taxonomy" id="1835606"/>
    <lineage>
        <taxon>Bacteria</taxon>
        <taxon>Bacillati</taxon>
        <taxon>Actinomycetota</taxon>
        <taxon>Actinomycetes</taxon>
        <taxon>Propionibacteriales</taxon>
        <taxon>Nocardioidaceae</taxon>
        <taxon>Nocardioides</taxon>
    </lineage>
</organism>
<evidence type="ECO:0000313" key="2">
    <source>
        <dbReference type="EMBL" id="MFC5177195.1"/>
    </source>
</evidence>
<protein>
    <recommendedName>
        <fullName evidence="1">N-acetyltransferase domain-containing protein</fullName>
    </recommendedName>
</protein>
<evidence type="ECO:0000259" key="1">
    <source>
        <dbReference type="PROSITE" id="PS51186"/>
    </source>
</evidence>
<dbReference type="InterPro" id="IPR000182">
    <property type="entry name" value="GNAT_dom"/>
</dbReference>
<comment type="caution">
    <text evidence="2">The sequence shown here is derived from an EMBL/GenBank/DDBJ whole genome shotgun (WGS) entry which is preliminary data.</text>
</comment>
<proteinExistence type="predicted"/>
<dbReference type="RefSeq" id="WP_378589995.1">
    <property type="nucleotide sequence ID" value="NZ_JBHSKD010000009.1"/>
</dbReference>
<keyword evidence="3" id="KW-1185">Reference proteome</keyword>
<gene>
    <name evidence="2" type="ORF">ACFPGP_10960</name>
</gene>
<evidence type="ECO:0000313" key="3">
    <source>
        <dbReference type="Proteomes" id="UP001596087"/>
    </source>
</evidence>
<dbReference type="Gene3D" id="3.40.630.30">
    <property type="match status" value="1"/>
</dbReference>
<dbReference type="PROSITE" id="PS51186">
    <property type="entry name" value="GNAT"/>
    <property type="match status" value="1"/>
</dbReference>
<dbReference type="Proteomes" id="UP001596087">
    <property type="component" value="Unassembled WGS sequence"/>
</dbReference>